<keyword evidence="1" id="KW-0472">Membrane</keyword>
<feature type="transmembrane region" description="Helical" evidence="1">
    <location>
        <begin position="66"/>
        <end position="86"/>
    </location>
</feature>
<keyword evidence="1" id="KW-1133">Transmembrane helix</keyword>
<accession>A0A1F4VDG1</accession>
<evidence type="ECO:0000256" key="1">
    <source>
        <dbReference type="SAM" id="Phobius"/>
    </source>
</evidence>
<dbReference type="InterPro" id="IPR003425">
    <property type="entry name" value="CCB3/YggT"/>
</dbReference>
<gene>
    <name evidence="2" type="ORF">A3A78_04835</name>
</gene>
<evidence type="ECO:0000313" key="2">
    <source>
        <dbReference type="EMBL" id="OGC55271.1"/>
    </source>
</evidence>
<keyword evidence="1" id="KW-0812">Transmembrane</keyword>
<evidence type="ECO:0000313" key="3">
    <source>
        <dbReference type="Proteomes" id="UP000176504"/>
    </source>
</evidence>
<feature type="transmembrane region" description="Helical" evidence="1">
    <location>
        <begin position="7"/>
        <end position="27"/>
    </location>
</feature>
<dbReference type="Proteomes" id="UP000176504">
    <property type="component" value="Unassembled WGS sequence"/>
</dbReference>
<evidence type="ECO:0008006" key="4">
    <source>
        <dbReference type="Google" id="ProtNLM"/>
    </source>
</evidence>
<reference evidence="2 3" key="1">
    <citation type="journal article" date="2016" name="Nat. Commun.">
        <title>Thousands of microbial genomes shed light on interconnected biogeochemical processes in an aquifer system.</title>
        <authorList>
            <person name="Anantharaman K."/>
            <person name="Brown C.T."/>
            <person name="Hug L.A."/>
            <person name="Sharon I."/>
            <person name="Castelle C.J."/>
            <person name="Probst A.J."/>
            <person name="Thomas B.C."/>
            <person name="Singh A."/>
            <person name="Wilkins M.J."/>
            <person name="Karaoz U."/>
            <person name="Brodie E.L."/>
            <person name="Williams K.H."/>
            <person name="Hubbard S.S."/>
            <person name="Banfield J.F."/>
        </authorList>
    </citation>
    <scope>NUCLEOTIDE SEQUENCE [LARGE SCALE GENOMIC DNA]</scope>
</reference>
<dbReference type="Pfam" id="PF02325">
    <property type="entry name" value="CCB3_YggT"/>
    <property type="match status" value="1"/>
</dbReference>
<dbReference type="GO" id="GO:0016020">
    <property type="term" value="C:membrane"/>
    <property type="evidence" value="ECO:0007669"/>
    <property type="project" value="InterPro"/>
</dbReference>
<proteinExistence type="predicted"/>
<comment type="caution">
    <text evidence="2">The sequence shown here is derived from an EMBL/GenBank/DDBJ whole genome shotgun (WGS) entry which is preliminary data.</text>
</comment>
<dbReference type="EMBL" id="MEVI01000003">
    <property type="protein sequence ID" value="OGC55271.1"/>
    <property type="molecule type" value="Genomic_DNA"/>
</dbReference>
<dbReference type="AlphaFoldDB" id="A0A1F4VDG1"/>
<name>A0A1F4VDG1_UNCKA</name>
<sequence length="110" mass="12473">MVTRMLLLLTNIIIGFIEVLLGLRVVLKLFGANAESSFVSWVYQASYPLLSPFEGIFPTSRFSGSFVIEFSAIFAIILYAVAGYLVEEMIDYINLKRIRYPAPQDKTQVR</sequence>
<organism evidence="2 3">
    <name type="scientific">candidate division WWE3 bacterium RIFCSPLOWO2_01_FULL_41_18</name>
    <dbReference type="NCBI Taxonomy" id="1802625"/>
    <lineage>
        <taxon>Bacteria</taxon>
        <taxon>Katanobacteria</taxon>
    </lineage>
</organism>
<protein>
    <recommendedName>
        <fullName evidence="4">YggT family protein</fullName>
    </recommendedName>
</protein>